<gene>
    <name evidence="1" type="ORF">CAP_6726</name>
</gene>
<keyword evidence="2" id="KW-1185">Reference proteome</keyword>
<organism evidence="1 2">
    <name type="scientific">Chondromyces apiculatus DSM 436</name>
    <dbReference type="NCBI Taxonomy" id="1192034"/>
    <lineage>
        <taxon>Bacteria</taxon>
        <taxon>Pseudomonadati</taxon>
        <taxon>Myxococcota</taxon>
        <taxon>Polyangia</taxon>
        <taxon>Polyangiales</taxon>
        <taxon>Polyangiaceae</taxon>
        <taxon>Chondromyces</taxon>
    </lineage>
</organism>
<accession>A0A017SZX1</accession>
<dbReference type="EMBL" id="ASRX01000059">
    <property type="protein sequence ID" value="EYF02519.1"/>
    <property type="molecule type" value="Genomic_DNA"/>
</dbReference>
<name>A0A017SZX1_9BACT</name>
<reference evidence="1 2" key="1">
    <citation type="submission" date="2013-05" db="EMBL/GenBank/DDBJ databases">
        <title>Genome assembly of Chondromyces apiculatus DSM 436.</title>
        <authorList>
            <person name="Sharma G."/>
            <person name="Khatri I."/>
            <person name="Kaur C."/>
            <person name="Mayilraj S."/>
            <person name="Subramanian S."/>
        </authorList>
    </citation>
    <scope>NUCLEOTIDE SEQUENCE [LARGE SCALE GENOMIC DNA]</scope>
    <source>
        <strain evidence="1 2">DSM 436</strain>
    </source>
</reference>
<protein>
    <submittedName>
        <fullName evidence="1">Uncharacterized protein</fullName>
    </submittedName>
</protein>
<dbReference type="AlphaFoldDB" id="A0A017SZX1"/>
<evidence type="ECO:0000313" key="2">
    <source>
        <dbReference type="Proteomes" id="UP000019678"/>
    </source>
</evidence>
<proteinExistence type="predicted"/>
<dbReference type="Proteomes" id="UP000019678">
    <property type="component" value="Unassembled WGS sequence"/>
</dbReference>
<sequence>MRDLGGAGIAVMVVSPRPEASVVGRDASLRRGSFLIPRESGGAGFL</sequence>
<evidence type="ECO:0000313" key="1">
    <source>
        <dbReference type="EMBL" id="EYF02519.1"/>
    </source>
</evidence>
<comment type="caution">
    <text evidence="1">The sequence shown here is derived from an EMBL/GenBank/DDBJ whole genome shotgun (WGS) entry which is preliminary data.</text>
</comment>